<keyword evidence="7 10" id="KW-0732">Signal</keyword>
<dbReference type="GO" id="GO:0008083">
    <property type="term" value="F:growth factor activity"/>
    <property type="evidence" value="ECO:0007669"/>
    <property type="project" value="UniProtKB-UniRule"/>
</dbReference>
<comment type="subcellular location">
    <subcellularLocation>
        <location evidence="2 10">Secreted</location>
    </subcellularLocation>
</comment>
<proteinExistence type="inferred from homology"/>
<dbReference type="Pfam" id="PF06404">
    <property type="entry name" value="PSK"/>
    <property type="match status" value="1"/>
</dbReference>
<keyword evidence="12" id="KW-1185">Reference proteome</keyword>
<dbReference type="PANTHER" id="PTHR33285">
    <property type="entry name" value="PHYTOSULFOKINES 3"/>
    <property type="match status" value="1"/>
</dbReference>
<evidence type="ECO:0000256" key="7">
    <source>
        <dbReference type="ARBA" id="ARBA00022729"/>
    </source>
</evidence>
<keyword evidence="5 10" id="KW-0964">Secreted</keyword>
<evidence type="ECO:0000256" key="5">
    <source>
        <dbReference type="ARBA" id="ARBA00022525"/>
    </source>
</evidence>
<accession>A0AAQ3KNL9</accession>
<dbReference type="AlphaFoldDB" id="A0AAQ3KNL9"/>
<dbReference type="PANTHER" id="PTHR33285:SF55">
    <property type="entry name" value="PHYTOSULFOKINES 3"/>
    <property type="match status" value="1"/>
</dbReference>
<evidence type="ECO:0000313" key="11">
    <source>
        <dbReference type="EMBL" id="WOL10912.1"/>
    </source>
</evidence>
<comment type="function">
    <text evidence="1 10">Promotes plant cell differentiation, organogenesis and somatic embryogenesis as well as cell proliferation.</text>
</comment>
<evidence type="ECO:0000256" key="10">
    <source>
        <dbReference type="RuleBase" id="RU368031"/>
    </source>
</evidence>
<feature type="signal peptide" evidence="10">
    <location>
        <begin position="1"/>
        <end position="21"/>
    </location>
</feature>
<evidence type="ECO:0000256" key="6">
    <source>
        <dbReference type="ARBA" id="ARBA00022641"/>
    </source>
</evidence>
<name>A0AAQ3KNL9_9LILI</name>
<dbReference type="GO" id="GO:0005576">
    <property type="term" value="C:extracellular region"/>
    <property type="evidence" value="ECO:0007669"/>
    <property type="project" value="UniProtKB-SubCell"/>
</dbReference>
<dbReference type="GO" id="GO:0008283">
    <property type="term" value="P:cell population proliferation"/>
    <property type="evidence" value="ECO:0007669"/>
    <property type="project" value="UniProtKB-UniRule"/>
</dbReference>
<evidence type="ECO:0000256" key="8">
    <source>
        <dbReference type="ARBA" id="ARBA00022782"/>
    </source>
</evidence>
<gene>
    <name evidence="11" type="ORF">Cni_G19671</name>
</gene>
<keyword evidence="4 10" id="KW-0217">Developmental protein</keyword>
<feature type="chain" id="PRO_5042662456" description="Phytosulfokine" evidence="10">
    <location>
        <begin position="22"/>
        <end position="78"/>
    </location>
</feature>
<keyword evidence="9 10" id="KW-0339">Growth factor</keyword>
<keyword evidence="8 10" id="KW-0221">Differentiation</keyword>
<evidence type="ECO:0000313" key="12">
    <source>
        <dbReference type="Proteomes" id="UP001327560"/>
    </source>
</evidence>
<protein>
    <recommendedName>
        <fullName evidence="10">Phytosulfokine</fullName>
    </recommendedName>
    <component>
        <recommendedName>
            <fullName evidence="10">Phytosulfokine-alpha</fullName>
            <shortName evidence="10">PSK-alpha</shortName>
            <shortName evidence="10">Phytosulfokine-a</shortName>
        </recommendedName>
    </component>
    <component>
        <recommendedName>
            <fullName evidence="10">Phytosulfokine-beta</fullName>
            <shortName evidence="10">PSK-beta</shortName>
            <shortName evidence="10">Phytosulfokine-b</shortName>
        </recommendedName>
    </component>
</protein>
<keyword evidence="6 10" id="KW-0765">Sulfation</keyword>
<dbReference type="GO" id="GO:0030154">
    <property type="term" value="P:cell differentiation"/>
    <property type="evidence" value="ECO:0007669"/>
    <property type="project" value="UniProtKB-UniRule"/>
</dbReference>
<dbReference type="EMBL" id="CP136895">
    <property type="protein sequence ID" value="WOL10912.1"/>
    <property type="molecule type" value="Genomic_DNA"/>
</dbReference>
<dbReference type="InterPro" id="IPR009438">
    <property type="entry name" value="Phytosulfokine"/>
</dbReference>
<dbReference type="Proteomes" id="UP001327560">
    <property type="component" value="Chromosome 6"/>
</dbReference>
<sequence length="78" mass="8904">MAKYTTMFVIALLLFVSVWRATRHQPADPTSTAAVQQQQENSFKRADEGCEGLAEEKCLMRRTLVAHTDYIYTQGNKH</sequence>
<comment type="similarity">
    <text evidence="3 10">Belongs to the phytosulfokine family.</text>
</comment>
<organism evidence="11 12">
    <name type="scientific">Canna indica</name>
    <name type="common">Indian-shot</name>
    <dbReference type="NCBI Taxonomy" id="4628"/>
    <lineage>
        <taxon>Eukaryota</taxon>
        <taxon>Viridiplantae</taxon>
        <taxon>Streptophyta</taxon>
        <taxon>Embryophyta</taxon>
        <taxon>Tracheophyta</taxon>
        <taxon>Spermatophyta</taxon>
        <taxon>Magnoliopsida</taxon>
        <taxon>Liliopsida</taxon>
        <taxon>Zingiberales</taxon>
        <taxon>Cannaceae</taxon>
        <taxon>Canna</taxon>
    </lineage>
</organism>
<evidence type="ECO:0000256" key="4">
    <source>
        <dbReference type="ARBA" id="ARBA00022473"/>
    </source>
</evidence>
<evidence type="ECO:0000256" key="9">
    <source>
        <dbReference type="ARBA" id="ARBA00023030"/>
    </source>
</evidence>
<evidence type="ECO:0000256" key="3">
    <source>
        <dbReference type="ARBA" id="ARBA00010781"/>
    </source>
</evidence>
<comment type="PTM">
    <text evidence="10">PSK-alpha is produced by endopeptidase digestion. PSK-beta is produced from PSK-alpha by exopeptidase digestion.</text>
</comment>
<comment type="PTM">
    <text evidence="10">Sulfation is important for activity and for the binding to a putative membrane receptor.</text>
</comment>
<reference evidence="11 12" key="1">
    <citation type="submission" date="2023-10" db="EMBL/GenBank/DDBJ databases">
        <title>Chromosome-scale genome assembly provides insights into flower coloration mechanisms of Canna indica.</title>
        <authorList>
            <person name="Li C."/>
        </authorList>
    </citation>
    <scope>NUCLEOTIDE SEQUENCE [LARGE SCALE GENOMIC DNA]</scope>
    <source>
        <tissue evidence="11">Flower</tissue>
    </source>
</reference>
<evidence type="ECO:0000256" key="2">
    <source>
        <dbReference type="ARBA" id="ARBA00004613"/>
    </source>
</evidence>
<evidence type="ECO:0000256" key="1">
    <source>
        <dbReference type="ARBA" id="ARBA00003158"/>
    </source>
</evidence>